<gene>
    <name evidence="1" type="ORF">SMTD_LOCUS4136</name>
</gene>
<proteinExistence type="predicted"/>
<dbReference type="AlphaFoldDB" id="A0A183NPV1"/>
<organism evidence="1 2">
    <name type="scientific">Schistosoma mattheei</name>
    <dbReference type="NCBI Taxonomy" id="31246"/>
    <lineage>
        <taxon>Eukaryota</taxon>
        <taxon>Metazoa</taxon>
        <taxon>Spiralia</taxon>
        <taxon>Lophotrochozoa</taxon>
        <taxon>Platyhelminthes</taxon>
        <taxon>Trematoda</taxon>
        <taxon>Digenea</taxon>
        <taxon>Strigeidida</taxon>
        <taxon>Schistosomatoidea</taxon>
        <taxon>Schistosomatidae</taxon>
        <taxon>Schistosoma</taxon>
    </lineage>
</organism>
<keyword evidence="2" id="KW-1185">Reference proteome</keyword>
<dbReference type="EMBL" id="UZAL01010163">
    <property type="protein sequence ID" value="VDP03187.1"/>
    <property type="molecule type" value="Genomic_DNA"/>
</dbReference>
<name>A0A183NPV1_9TREM</name>
<reference evidence="1 2" key="1">
    <citation type="submission" date="2018-11" db="EMBL/GenBank/DDBJ databases">
        <authorList>
            <consortium name="Pathogen Informatics"/>
        </authorList>
    </citation>
    <scope>NUCLEOTIDE SEQUENCE [LARGE SCALE GENOMIC DNA]</scope>
    <source>
        <strain>Denwood</strain>
        <strain evidence="2">Zambia</strain>
    </source>
</reference>
<accession>A0A183NPV1</accession>
<protein>
    <submittedName>
        <fullName evidence="1">Uncharacterized protein</fullName>
    </submittedName>
</protein>
<dbReference type="Proteomes" id="UP000269396">
    <property type="component" value="Unassembled WGS sequence"/>
</dbReference>
<evidence type="ECO:0000313" key="2">
    <source>
        <dbReference type="Proteomes" id="UP000269396"/>
    </source>
</evidence>
<sequence>MIAHIHFFVMDAFHHMYKCVVLYRYSGHKSLLKLLLADRL</sequence>
<evidence type="ECO:0000313" key="1">
    <source>
        <dbReference type="EMBL" id="VDP03187.1"/>
    </source>
</evidence>